<keyword evidence="2" id="KW-1185">Reference proteome</keyword>
<sequence>MRCRHDRHSRVTRRSGCSPYGLRSTNLALLTGQVLPLLDETSLIHDESRFTFAQLFNNIFPQYIARSFGNPLCPLEKMLHAVKRRFADPFGELPAVFTLDREFACDHHAGASTKPLKFVSMLRISLAQLA</sequence>
<protein>
    <submittedName>
        <fullName evidence="1">Uncharacterized protein</fullName>
    </submittedName>
</protein>
<dbReference type="AlphaFoldDB" id="A0A158L0E2"/>
<reference evidence="1" key="1">
    <citation type="submission" date="2016-01" db="EMBL/GenBank/DDBJ databases">
        <authorList>
            <person name="Peeters C."/>
        </authorList>
    </citation>
    <scope>NUCLEOTIDE SEQUENCE [LARGE SCALE GENOMIC DNA]</scope>
    <source>
        <strain evidence="1">LMG 22940</strain>
    </source>
</reference>
<dbReference type="EMBL" id="FCON02000247">
    <property type="protein sequence ID" value="SAL86837.1"/>
    <property type="molecule type" value="Genomic_DNA"/>
</dbReference>
<name>A0A158L0E2_9BURK</name>
<organism evidence="1 2">
    <name type="scientific">Caballeronia choica</name>
    <dbReference type="NCBI Taxonomy" id="326476"/>
    <lineage>
        <taxon>Bacteria</taxon>
        <taxon>Pseudomonadati</taxon>
        <taxon>Pseudomonadota</taxon>
        <taxon>Betaproteobacteria</taxon>
        <taxon>Burkholderiales</taxon>
        <taxon>Burkholderiaceae</taxon>
        <taxon>Caballeronia</taxon>
    </lineage>
</organism>
<comment type="caution">
    <text evidence="1">The sequence shown here is derived from an EMBL/GenBank/DDBJ whole genome shotgun (WGS) entry which is preliminary data.</text>
</comment>
<gene>
    <name evidence="1" type="ORF">AWB68_08170</name>
</gene>
<evidence type="ECO:0000313" key="1">
    <source>
        <dbReference type="EMBL" id="SAL86837.1"/>
    </source>
</evidence>
<dbReference type="Proteomes" id="UP000054770">
    <property type="component" value="Unassembled WGS sequence"/>
</dbReference>
<accession>A0A158L0E2</accession>
<evidence type="ECO:0000313" key="2">
    <source>
        <dbReference type="Proteomes" id="UP000054770"/>
    </source>
</evidence>
<proteinExistence type="predicted"/>